<dbReference type="EMBL" id="LR797491">
    <property type="protein sequence ID" value="CAB4220729.1"/>
    <property type="molecule type" value="Genomic_DNA"/>
</dbReference>
<proteinExistence type="predicted"/>
<gene>
    <name evidence="2" type="ORF">UFOVP1376_37</name>
    <name evidence="3" type="ORF">UFOVP1623_26</name>
</gene>
<dbReference type="GO" id="GO:0008757">
    <property type="term" value="F:S-adenosylmethionine-dependent methyltransferase activity"/>
    <property type="evidence" value="ECO:0007669"/>
    <property type="project" value="InterPro"/>
</dbReference>
<feature type="domain" description="Methyltransferase type 11" evidence="1">
    <location>
        <begin position="137"/>
        <end position="186"/>
    </location>
</feature>
<dbReference type="EMBL" id="LR797312">
    <property type="protein sequence ID" value="CAB4202750.1"/>
    <property type="molecule type" value="Genomic_DNA"/>
</dbReference>
<dbReference type="SUPFAM" id="SSF53335">
    <property type="entry name" value="S-adenosyl-L-methionine-dependent methyltransferases"/>
    <property type="match status" value="1"/>
</dbReference>
<evidence type="ECO:0000313" key="3">
    <source>
        <dbReference type="EMBL" id="CAB4220729.1"/>
    </source>
</evidence>
<sequence length="251" mass="27696">MTISITGGQWYEMQNILAQSPADVFLSWQCRQYIAKDRWRKNPKNLEVHKDTSPGVMPGTVAHNSTEVATDTFGSARRSQRLLNPLSALDPVYSCANELQVLSVGPRTEMELFHLMAIGFRPENIKALDLISSSPMIDTGDMHAMPYPDRTFDVVISSWVLNYSSTPQVAVDEMLRVCKTNALLAIGVTYAPNRGTGTAITDPGATKIIGSMQRMAQDLADMLKDHIAETHFTASQAVDKQGPVMLIVRVK</sequence>
<dbReference type="Pfam" id="PF08241">
    <property type="entry name" value="Methyltransf_11"/>
    <property type="match status" value="1"/>
</dbReference>
<evidence type="ECO:0000313" key="2">
    <source>
        <dbReference type="EMBL" id="CAB4202750.1"/>
    </source>
</evidence>
<accession>A0A6J5RWF9</accession>
<dbReference type="GO" id="GO:0032259">
    <property type="term" value="P:methylation"/>
    <property type="evidence" value="ECO:0007669"/>
    <property type="project" value="UniProtKB-KW"/>
</dbReference>
<dbReference type="Gene3D" id="3.40.50.150">
    <property type="entry name" value="Vaccinia Virus protein VP39"/>
    <property type="match status" value="1"/>
</dbReference>
<reference evidence="2" key="1">
    <citation type="submission" date="2020-05" db="EMBL/GenBank/DDBJ databases">
        <authorList>
            <person name="Chiriac C."/>
            <person name="Salcher M."/>
            <person name="Ghai R."/>
            <person name="Kavagutti S V."/>
        </authorList>
    </citation>
    <scope>NUCLEOTIDE SEQUENCE</scope>
</reference>
<dbReference type="InterPro" id="IPR029063">
    <property type="entry name" value="SAM-dependent_MTases_sf"/>
</dbReference>
<dbReference type="InterPro" id="IPR013216">
    <property type="entry name" value="Methyltransf_11"/>
</dbReference>
<organism evidence="2">
    <name type="scientific">uncultured Caudovirales phage</name>
    <dbReference type="NCBI Taxonomy" id="2100421"/>
    <lineage>
        <taxon>Viruses</taxon>
        <taxon>Duplodnaviria</taxon>
        <taxon>Heunggongvirae</taxon>
        <taxon>Uroviricota</taxon>
        <taxon>Caudoviricetes</taxon>
        <taxon>Peduoviridae</taxon>
        <taxon>Maltschvirus</taxon>
        <taxon>Maltschvirus maltsch</taxon>
    </lineage>
</organism>
<keyword evidence="2" id="KW-0489">Methyltransferase</keyword>
<keyword evidence="2" id="KW-0808">Transferase</keyword>
<protein>
    <submittedName>
        <fullName evidence="2">Methyltransferase type 11</fullName>
    </submittedName>
</protein>
<name>A0A6J5RWF9_9CAUD</name>
<evidence type="ECO:0000259" key="1">
    <source>
        <dbReference type="Pfam" id="PF08241"/>
    </source>
</evidence>